<dbReference type="Gramene" id="OMO55686">
    <property type="protein sequence ID" value="OMO55686"/>
    <property type="gene ID" value="CCACVL1_27086"/>
</dbReference>
<evidence type="ECO:0000313" key="1">
    <source>
        <dbReference type="EMBL" id="OMO55686.1"/>
    </source>
</evidence>
<protein>
    <submittedName>
        <fullName evidence="1">Uncharacterized protein</fullName>
    </submittedName>
</protein>
<organism evidence="1 2">
    <name type="scientific">Corchorus capsularis</name>
    <name type="common">Jute</name>
    <dbReference type="NCBI Taxonomy" id="210143"/>
    <lineage>
        <taxon>Eukaryota</taxon>
        <taxon>Viridiplantae</taxon>
        <taxon>Streptophyta</taxon>
        <taxon>Embryophyta</taxon>
        <taxon>Tracheophyta</taxon>
        <taxon>Spermatophyta</taxon>
        <taxon>Magnoliopsida</taxon>
        <taxon>eudicotyledons</taxon>
        <taxon>Gunneridae</taxon>
        <taxon>Pentapetalae</taxon>
        <taxon>rosids</taxon>
        <taxon>malvids</taxon>
        <taxon>Malvales</taxon>
        <taxon>Malvaceae</taxon>
        <taxon>Grewioideae</taxon>
        <taxon>Apeibeae</taxon>
        <taxon>Corchorus</taxon>
    </lineage>
</organism>
<reference evidence="1 2" key="1">
    <citation type="submission" date="2013-09" db="EMBL/GenBank/DDBJ databases">
        <title>Corchorus capsularis genome sequencing.</title>
        <authorList>
            <person name="Alam M."/>
            <person name="Haque M.S."/>
            <person name="Islam M.S."/>
            <person name="Emdad E.M."/>
            <person name="Islam M.M."/>
            <person name="Ahmed B."/>
            <person name="Halim A."/>
            <person name="Hossen Q.M.M."/>
            <person name="Hossain M.Z."/>
            <person name="Ahmed R."/>
            <person name="Khan M.M."/>
            <person name="Islam R."/>
            <person name="Rashid M.M."/>
            <person name="Khan S.A."/>
            <person name="Rahman M.S."/>
            <person name="Alam M."/>
        </authorList>
    </citation>
    <scope>NUCLEOTIDE SEQUENCE [LARGE SCALE GENOMIC DNA]</scope>
    <source>
        <strain evidence="2">cv. CVL-1</strain>
        <tissue evidence="1">Whole seedling</tissue>
    </source>
</reference>
<proteinExistence type="predicted"/>
<sequence length="40" mass="4334">MAINAIEASSPPSQVTIPFQFQEALMDFIGVAGRVHISME</sequence>
<dbReference type="Proteomes" id="UP000188268">
    <property type="component" value="Unassembled WGS sequence"/>
</dbReference>
<gene>
    <name evidence="1" type="ORF">CCACVL1_27086</name>
</gene>
<evidence type="ECO:0000313" key="2">
    <source>
        <dbReference type="Proteomes" id="UP000188268"/>
    </source>
</evidence>
<keyword evidence="2" id="KW-1185">Reference proteome</keyword>
<name>A0A1R3GC96_COCAP</name>
<accession>A0A1R3GC96</accession>
<dbReference type="AlphaFoldDB" id="A0A1R3GC96"/>
<dbReference type="EMBL" id="AWWV01014585">
    <property type="protein sequence ID" value="OMO55686.1"/>
    <property type="molecule type" value="Genomic_DNA"/>
</dbReference>
<comment type="caution">
    <text evidence="1">The sequence shown here is derived from an EMBL/GenBank/DDBJ whole genome shotgun (WGS) entry which is preliminary data.</text>
</comment>